<dbReference type="PANTHER" id="PTHR10878:SF25">
    <property type="entry name" value="SEGMENT POLARITY PROTEIN DISHEVELLED"/>
    <property type="match status" value="1"/>
</dbReference>
<feature type="compositionally biased region" description="Low complexity" evidence="7">
    <location>
        <begin position="520"/>
        <end position="534"/>
    </location>
</feature>
<dbReference type="PRINTS" id="PR01760">
    <property type="entry name" value="DISHEVELLED"/>
</dbReference>
<dbReference type="InterPro" id="IPR001478">
    <property type="entry name" value="PDZ"/>
</dbReference>
<feature type="region of interest" description="Disordered" evidence="7">
    <location>
        <begin position="479"/>
        <end position="568"/>
    </location>
</feature>
<keyword evidence="5 6" id="KW-0879">Wnt signaling pathway</keyword>
<comment type="similarity">
    <text evidence="2">Belongs to the DSH family.</text>
</comment>
<dbReference type="CDD" id="cd06717">
    <property type="entry name" value="PDZ_Dishevelled-like"/>
    <property type="match status" value="1"/>
</dbReference>
<dbReference type="InterPro" id="IPR036388">
    <property type="entry name" value="WH-like_DNA-bd_sf"/>
</dbReference>
<evidence type="ECO:0000256" key="1">
    <source>
        <dbReference type="ARBA" id="ARBA00004496"/>
    </source>
</evidence>
<evidence type="ECO:0000256" key="3">
    <source>
        <dbReference type="ARBA" id="ARBA00022473"/>
    </source>
</evidence>
<dbReference type="Pfam" id="PF00778">
    <property type="entry name" value="DIX"/>
    <property type="match status" value="1"/>
</dbReference>
<dbReference type="PROSITE" id="PS50186">
    <property type="entry name" value="DEP"/>
    <property type="match status" value="1"/>
</dbReference>
<feature type="region of interest" description="Disordered" evidence="7">
    <location>
        <begin position="86"/>
        <end position="136"/>
    </location>
</feature>
<dbReference type="SUPFAM" id="SSF50156">
    <property type="entry name" value="PDZ domain-like"/>
    <property type="match status" value="1"/>
</dbReference>
<dbReference type="InterPro" id="IPR038207">
    <property type="entry name" value="DIX_dom_sf"/>
</dbReference>
<accession>A0ABP0GK61</accession>
<dbReference type="InterPro" id="IPR001158">
    <property type="entry name" value="DIX"/>
</dbReference>
<comment type="caution">
    <text evidence="11">The sequence shown here is derived from an EMBL/GenBank/DDBJ whole genome shotgun (WGS) entry which is preliminary data.</text>
</comment>
<gene>
    <name evidence="11" type="ORF">CVLEPA_LOCUS23553</name>
</gene>
<evidence type="ECO:0000259" key="8">
    <source>
        <dbReference type="PROSITE" id="PS50106"/>
    </source>
</evidence>
<dbReference type="InterPro" id="IPR036390">
    <property type="entry name" value="WH_DNA-bd_sf"/>
</dbReference>
<feature type="compositionally biased region" description="Polar residues" evidence="7">
    <location>
        <begin position="86"/>
        <end position="100"/>
    </location>
</feature>
<dbReference type="SUPFAM" id="SSF46785">
    <property type="entry name" value="Winged helix' DNA-binding domain"/>
    <property type="match status" value="1"/>
</dbReference>
<dbReference type="InterPro" id="IPR000591">
    <property type="entry name" value="DEP_dom"/>
</dbReference>
<feature type="region of interest" description="Disordered" evidence="7">
    <location>
        <begin position="158"/>
        <end position="207"/>
    </location>
</feature>
<dbReference type="SUPFAM" id="SSF54236">
    <property type="entry name" value="Ubiquitin-like"/>
    <property type="match status" value="1"/>
</dbReference>
<dbReference type="EMBL" id="CAWYQH010000119">
    <property type="protein sequence ID" value="CAK8691019.1"/>
    <property type="molecule type" value="Genomic_DNA"/>
</dbReference>
<dbReference type="InterPro" id="IPR008339">
    <property type="entry name" value="Dishevelled_fam"/>
</dbReference>
<feature type="domain" description="PDZ" evidence="8">
    <location>
        <begin position="220"/>
        <end position="292"/>
    </location>
</feature>
<dbReference type="InterPro" id="IPR003351">
    <property type="entry name" value="Dishevelled_protein_dom"/>
</dbReference>
<dbReference type="PANTHER" id="PTHR10878">
    <property type="entry name" value="SEGMENT POLARITY PROTEIN DISHEVELLED"/>
    <property type="match status" value="1"/>
</dbReference>
<evidence type="ECO:0000256" key="2">
    <source>
        <dbReference type="ARBA" id="ARBA00008735"/>
    </source>
</evidence>
<feature type="domain" description="DIX" evidence="10">
    <location>
        <begin position="2"/>
        <end position="83"/>
    </location>
</feature>
<dbReference type="InterPro" id="IPR015506">
    <property type="entry name" value="Dsh/Dvl-rel"/>
</dbReference>
<evidence type="ECO:0000256" key="6">
    <source>
        <dbReference type="PROSITE-ProRule" id="PRU00069"/>
    </source>
</evidence>
<dbReference type="Gene3D" id="1.10.10.10">
    <property type="entry name" value="Winged helix-like DNA-binding domain superfamily/Winged helix DNA-binding domain"/>
    <property type="match status" value="1"/>
</dbReference>
<dbReference type="SMART" id="SM00021">
    <property type="entry name" value="DAX"/>
    <property type="match status" value="1"/>
</dbReference>
<organism evidence="11 12">
    <name type="scientific">Clavelina lepadiformis</name>
    <name type="common">Light-bulb sea squirt</name>
    <name type="synonym">Ascidia lepadiformis</name>
    <dbReference type="NCBI Taxonomy" id="159417"/>
    <lineage>
        <taxon>Eukaryota</taxon>
        <taxon>Metazoa</taxon>
        <taxon>Chordata</taxon>
        <taxon>Tunicata</taxon>
        <taxon>Ascidiacea</taxon>
        <taxon>Aplousobranchia</taxon>
        <taxon>Clavelinidae</taxon>
        <taxon>Clavelina</taxon>
    </lineage>
</organism>
<dbReference type="PROSITE" id="PS50106">
    <property type="entry name" value="PDZ"/>
    <property type="match status" value="1"/>
</dbReference>
<feature type="compositionally biased region" description="Polar residues" evidence="7">
    <location>
        <begin position="110"/>
        <end position="120"/>
    </location>
</feature>
<feature type="region of interest" description="Disordered" evidence="7">
    <location>
        <begin position="585"/>
        <end position="683"/>
    </location>
</feature>
<dbReference type="Pfam" id="PF00610">
    <property type="entry name" value="DEP"/>
    <property type="match status" value="1"/>
</dbReference>
<evidence type="ECO:0000259" key="9">
    <source>
        <dbReference type="PROSITE" id="PS50186"/>
    </source>
</evidence>
<evidence type="ECO:0008006" key="13">
    <source>
        <dbReference type="Google" id="ProtNLM"/>
    </source>
</evidence>
<feature type="compositionally biased region" description="Gly residues" evidence="7">
    <location>
        <begin position="601"/>
        <end position="610"/>
    </location>
</feature>
<feature type="compositionally biased region" description="Low complexity" evidence="7">
    <location>
        <begin position="616"/>
        <end position="625"/>
    </location>
</feature>
<dbReference type="InterPro" id="IPR036034">
    <property type="entry name" value="PDZ_sf"/>
</dbReference>
<name>A0ABP0GK61_CLALP</name>
<evidence type="ECO:0000313" key="12">
    <source>
        <dbReference type="Proteomes" id="UP001642483"/>
    </source>
</evidence>
<dbReference type="SMART" id="SM00228">
    <property type="entry name" value="PDZ"/>
    <property type="match status" value="1"/>
</dbReference>
<dbReference type="PROSITE" id="PS50841">
    <property type="entry name" value="DIX"/>
    <property type="match status" value="1"/>
</dbReference>
<dbReference type="Pfam" id="PF00595">
    <property type="entry name" value="PDZ"/>
    <property type="match status" value="1"/>
</dbReference>
<reference evidence="11 12" key="1">
    <citation type="submission" date="2024-02" db="EMBL/GenBank/DDBJ databases">
        <authorList>
            <person name="Daric V."/>
            <person name="Darras S."/>
        </authorList>
    </citation>
    <scope>NUCLEOTIDE SEQUENCE [LARGE SCALE GENOMIC DNA]</scope>
</reference>
<dbReference type="InterPro" id="IPR029071">
    <property type="entry name" value="Ubiquitin-like_domsf"/>
</dbReference>
<evidence type="ECO:0000256" key="5">
    <source>
        <dbReference type="ARBA" id="ARBA00022687"/>
    </source>
</evidence>
<keyword evidence="4" id="KW-0963">Cytoplasm</keyword>
<proteinExistence type="inferred from homology"/>
<protein>
    <recommendedName>
        <fullName evidence="13">Dishevelled</fullName>
    </recommendedName>
</protein>
<evidence type="ECO:0000313" key="11">
    <source>
        <dbReference type="EMBL" id="CAK8691019.1"/>
    </source>
</evidence>
<dbReference type="SMART" id="SM00049">
    <property type="entry name" value="DEP"/>
    <property type="match status" value="1"/>
</dbReference>
<feature type="compositionally biased region" description="Basic and acidic residues" evidence="7">
    <location>
        <begin position="632"/>
        <end position="644"/>
    </location>
</feature>
<dbReference type="Proteomes" id="UP001642483">
    <property type="component" value="Unassembled WGS sequence"/>
</dbReference>
<keyword evidence="12" id="KW-1185">Reference proteome</keyword>
<dbReference type="Gene3D" id="2.40.240.130">
    <property type="match status" value="1"/>
</dbReference>
<evidence type="ECO:0000256" key="4">
    <source>
        <dbReference type="ARBA" id="ARBA00022490"/>
    </source>
</evidence>
<sequence>MPEETKIVYYIGDEQTPYVIKVNISPEVVTLGDFKAAVKKPNYKFFFRSKDQDFGVVKEEITNDDSHLPLCENRIVAWLVAPDVGETSQPSVPNNNSNLGPPQRPEPFQRNGSRINDDTASTISGSTISSHRGGRMHRNRLMYNDYGSQSTLVSSEFDTTSWDSRDDMSDTFSEMTVSSRHKLRQKQRRYKKKRPRPGSDTTSTYSSSITDSSMSLNILSVTLNMEKYNFLGISIVGQTNEKGDGGIYIGSIMKGGAVAANGRVDPGDMLLQVNDVNFENMSNEDAVRVLREIVHKPGSITLTVAKCWDPNPESSYFTIPKDEPVRPIDPAAWASHIVAVQGNFPGTTPPYTTQETSSDTLASSLPESERYDMPLSVHSDMAAVVKILKMPDSGLDVKTRMWLKITIPNAFIGSDLVDWLTQKVEGLSERRDARKYASSLLKMGYIRHTVNKITFSEQCYYVFGDYNGHGMHKDMATLSLGDSNSDRDSDTLGPLPTHPGMMSTWGMPPQHPMAQSNHGYPSYSQYSTYQQSPQLSVGPRLDGVTNNGMANMAMEYPPPPSYSGIGHHSDAETLSIHSANGLKHRVHSNSSLSRQHLATFGGSGSGGGSGSDQASESRYSCRSGRSGAGSSGDKRSRSGSERGGDVNNSQLNVNRGVPFEGPLPPAPQSSHMSTIERPHSRSNYGRPLNAVPQDLSNSRQSFQKAMGNPCDYFVGVM</sequence>
<comment type="subcellular location">
    <subcellularLocation>
        <location evidence="1">Cytoplasm</location>
    </subcellularLocation>
</comment>
<keyword evidence="3" id="KW-0217">Developmental protein</keyword>
<evidence type="ECO:0000259" key="10">
    <source>
        <dbReference type="PROSITE" id="PS50841"/>
    </source>
</evidence>
<feature type="domain" description="DEP" evidence="9">
    <location>
        <begin position="391"/>
        <end position="465"/>
    </location>
</feature>
<feature type="compositionally biased region" description="Low complexity" evidence="7">
    <location>
        <begin position="121"/>
        <end position="131"/>
    </location>
</feature>
<evidence type="ECO:0000256" key="7">
    <source>
        <dbReference type="SAM" id="MobiDB-lite"/>
    </source>
</evidence>
<dbReference type="Gene3D" id="2.30.42.10">
    <property type="match status" value="1"/>
</dbReference>
<dbReference type="CDD" id="cd04438">
    <property type="entry name" value="DEP_dishevelled"/>
    <property type="match status" value="1"/>
</dbReference>
<dbReference type="Pfam" id="PF02377">
    <property type="entry name" value="Dishevelled"/>
    <property type="match status" value="1"/>
</dbReference>
<feature type="compositionally biased region" description="Basic residues" evidence="7">
    <location>
        <begin position="179"/>
        <end position="196"/>
    </location>
</feature>